<dbReference type="RefSeq" id="WP_007694691.1">
    <property type="nucleotide sequence ID" value="NZ_AJRK01000006.1"/>
</dbReference>
<comment type="caution">
    <text evidence="2">The sequence shown here is derived from an EMBL/GenBank/DDBJ whole genome shotgun (WGS) entry which is preliminary data.</text>
</comment>
<protein>
    <submittedName>
        <fullName evidence="2">Uncharacterized protein</fullName>
    </submittedName>
</protein>
<reference evidence="2 3" key="1">
    <citation type="journal article" date="2014" name="PLoS Genet.">
        <title>Phylogenetically driven sequencing of extremely halophilic archaea reveals strategies for static and dynamic osmo-response.</title>
        <authorList>
            <person name="Becker E.A."/>
            <person name="Seitzer P.M."/>
            <person name="Tritt A."/>
            <person name="Larsen D."/>
            <person name="Krusor M."/>
            <person name="Yao A.I."/>
            <person name="Wu D."/>
            <person name="Madern D."/>
            <person name="Eisen J.A."/>
            <person name="Darling A.E."/>
            <person name="Facciotti M.T."/>
        </authorList>
    </citation>
    <scope>NUCLEOTIDE SEQUENCE [LARGE SCALE GENOMIC DNA]</scope>
    <source>
        <strain evidence="2 3">100A6</strain>
    </source>
</reference>
<keyword evidence="1" id="KW-1133">Transmembrane helix</keyword>
<name>M0LUG3_9EURY</name>
<feature type="transmembrane region" description="Helical" evidence="1">
    <location>
        <begin position="57"/>
        <end position="83"/>
    </location>
</feature>
<evidence type="ECO:0000313" key="3">
    <source>
        <dbReference type="Proteomes" id="UP000011566"/>
    </source>
</evidence>
<keyword evidence="3" id="KW-1185">Reference proteome</keyword>
<dbReference type="AlphaFoldDB" id="M0LUG3"/>
<proteinExistence type="predicted"/>
<dbReference type="PATRIC" id="fig|1132509.6.peg.3103"/>
<sequence>MSLLDEYNIEPDPRLERAQHEAKVIFAYMITMGLLFFATAAWGALSYDGQFEYILGFPTYMFFITVELILFAIVGFLIAFYYIEDASLEAWRS</sequence>
<keyword evidence="1" id="KW-0812">Transmembrane</keyword>
<evidence type="ECO:0000313" key="2">
    <source>
        <dbReference type="EMBL" id="EMA37212.1"/>
    </source>
</evidence>
<dbReference type="OrthoDB" id="211349at2157"/>
<dbReference type="EMBL" id="AOMB01000036">
    <property type="protein sequence ID" value="EMA37212.1"/>
    <property type="molecule type" value="Genomic_DNA"/>
</dbReference>
<feature type="transmembrane region" description="Helical" evidence="1">
    <location>
        <begin position="24"/>
        <end position="45"/>
    </location>
</feature>
<gene>
    <name evidence="2" type="ORF">C447_13382</name>
</gene>
<accession>M0LUG3</accession>
<evidence type="ECO:0000256" key="1">
    <source>
        <dbReference type="SAM" id="Phobius"/>
    </source>
</evidence>
<dbReference type="Proteomes" id="UP000011566">
    <property type="component" value="Unassembled WGS sequence"/>
</dbReference>
<organism evidence="2 3">
    <name type="scientific">Halococcus hamelinensis 100A6</name>
    <dbReference type="NCBI Taxonomy" id="1132509"/>
    <lineage>
        <taxon>Archaea</taxon>
        <taxon>Methanobacteriati</taxon>
        <taxon>Methanobacteriota</taxon>
        <taxon>Stenosarchaea group</taxon>
        <taxon>Halobacteria</taxon>
        <taxon>Halobacteriales</taxon>
        <taxon>Halococcaceae</taxon>
        <taxon>Halococcus</taxon>
    </lineage>
</organism>
<keyword evidence="1" id="KW-0472">Membrane</keyword>